<feature type="compositionally biased region" description="Polar residues" evidence="1">
    <location>
        <begin position="90"/>
        <end position="115"/>
    </location>
</feature>
<organism evidence="2 3">
    <name type="scientific">Musa balbisiana</name>
    <name type="common">Banana</name>
    <dbReference type="NCBI Taxonomy" id="52838"/>
    <lineage>
        <taxon>Eukaryota</taxon>
        <taxon>Viridiplantae</taxon>
        <taxon>Streptophyta</taxon>
        <taxon>Embryophyta</taxon>
        <taxon>Tracheophyta</taxon>
        <taxon>Spermatophyta</taxon>
        <taxon>Magnoliopsida</taxon>
        <taxon>Liliopsida</taxon>
        <taxon>Zingiberales</taxon>
        <taxon>Musaceae</taxon>
        <taxon>Musa</taxon>
    </lineage>
</organism>
<feature type="region of interest" description="Disordered" evidence="1">
    <location>
        <begin position="165"/>
        <end position="212"/>
    </location>
</feature>
<dbReference type="EMBL" id="PYDT01000009">
    <property type="protein sequence ID" value="THU51958.1"/>
    <property type="molecule type" value="Genomic_DNA"/>
</dbReference>
<name>A0A4S8IT86_MUSBA</name>
<dbReference type="Proteomes" id="UP000317650">
    <property type="component" value="Chromosome 6"/>
</dbReference>
<feature type="compositionally biased region" description="Polar residues" evidence="1">
    <location>
        <begin position="183"/>
        <end position="200"/>
    </location>
</feature>
<keyword evidence="3" id="KW-1185">Reference proteome</keyword>
<feature type="region of interest" description="Disordered" evidence="1">
    <location>
        <begin position="85"/>
        <end position="141"/>
    </location>
</feature>
<accession>A0A4S8IT86</accession>
<comment type="caution">
    <text evidence="2">The sequence shown here is derived from an EMBL/GenBank/DDBJ whole genome shotgun (WGS) entry which is preliminary data.</text>
</comment>
<dbReference type="PANTHER" id="PTHR33675:SF1">
    <property type="entry name" value="HOLOCARBOXYLASE SYNTHETASE"/>
    <property type="match status" value="1"/>
</dbReference>
<reference evidence="2 3" key="1">
    <citation type="journal article" date="2019" name="Nat. Plants">
        <title>Genome sequencing of Musa balbisiana reveals subgenome evolution and function divergence in polyploid bananas.</title>
        <authorList>
            <person name="Yao X."/>
        </authorList>
    </citation>
    <scope>NUCLEOTIDE SEQUENCE [LARGE SCALE GENOMIC DNA]</scope>
    <source>
        <strain evidence="3">cv. DH-PKW</strain>
        <tissue evidence="2">Leaves</tissue>
    </source>
</reference>
<dbReference type="InterPro" id="IPR016549">
    <property type="entry name" value="UCP009193"/>
</dbReference>
<evidence type="ECO:0000313" key="2">
    <source>
        <dbReference type="EMBL" id="THU51958.1"/>
    </source>
</evidence>
<protein>
    <recommendedName>
        <fullName evidence="4">Holocarboxylase synthetase</fullName>
    </recommendedName>
</protein>
<sequence>MTRKRKTEEVAPMDEADRTIYSTFCGAANSLSQLYTQAMHQQTLSFDAGERHALVKLYQWILRQHEVESRLTVADVVTHIQNEMDYGGDDSSTSPMLEFQQQTQSASHFTNSSIQPFPGLSGQASTGIAPRSGDSDHAKSSAFSNALSSSACGSLPHYRLAQGGGFYANGPSTGDAGARSHDPNQNQELHSLSFNDSSMDMNPDSPKHESYL</sequence>
<evidence type="ECO:0000313" key="3">
    <source>
        <dbReference type="Proteomes" id="UP000317650"/>
    </source>
</evidence>
<dbReference type="PIRSF" id="PIRSF009193">
    <property type="entry name" value="UCP009193"/>
    <property type="match status" value="1"/>
</dbReference>
<gene>
    <name evidence="2" type="ORF">C4D60_Mb06t36570</name>
</gene>
<evidence type="ECO:0000256" key="1">
    <source>
        <dbReference type="SAM" id="MobiDB-lite"/>
    </source>
</evidence>
<dbReference type="PANTHER" id="PTHR33675">
    <property type="entry name" value="NUCLEAR RECEPTOR FAMILY 2 GROUP C PROTEIN"/>
    <property type="match status" value="1"/>
</dbReference>
<proteinExistence type="predicted"/>
<evidence type="ECO:0008006" key="4">
    <source>
        <dbReference type="Google" id="ProtNLM"/>
    </source>
</evidence>
<dbReference type="AlphaFoldDB" id="A0A4S8IT86"/>